<keyword evidence="3" id="KW-0997">Cell inner membrane</keyword>
<dbReference type="InterPro" id="IPR010656">
    <property type="entry name" value="DctM"/>
</dbReference>
<dbReference type="PIRSF" id="PIRSF006066">
    <property type="entry name" value="HI0050"/>
    <property type="match status" value="1"/>
</dbReference>
<evidence type="ECO:0000259" key="8">
    <source>
        <dbReference type="Pfam" id="PF06808"/>
    </source>
</evidence>
<feature type="transmembrane region" description="Helical" evidence="7">
    <location>
        <begin position="399"/>
        <end position="425"/>
    </location>
</feature>
<organism evidence="9 10">
    <name type="scientific">Enterocloster clostridioformis</name>
    <dbReference type="NCBI Taxonomy" id="1531"/>
    <lineage>
        <taxon>Bacteria</taxon>
        <taxon>Bacillati</taxon>
        <taxon>Bacillota</taxon>
        <taxon>Clostridia</taxon>
        <taxon>Lachnospirales</taxon>
        <taxon>Lachnospiraceae</taxon>
        <taxon>Enterocloster</taxon>
    </lineage>
</organism>
<dbReference type="Pfam" id="PF06808">
    <property type="entry name" value="DctM"/>
    <property type="match status" value="1"/>
</dbReference>
<evidence type="ECO:0000256" key="6">
    <source>
        <dbReference type="ARBA" id="ARBA00023136"/>
    </source>
</evidence>
<comment type="subcellular location">
    <subcellularLocation>
        <location evidence="1">Cell inner membrane</location>
        <topology evidence="1">Multi-pass membrane protein</topology>
    </subcellularLocation>
</comment>
<gene>
    <name evidence="9" type="primary">siaT_26</name>
    <name evidence="9" type="ORF">ERS852480_03050</name>
</gene>
<keyword evidence="6 7" id="KW-0472">Membrane</keyword>
<proteinExistence type="predicted"/>
<reference evidence="9 10" key="1">
    <citation type="submission" date="2015-09" db="EMBL/GenBank/DDBJ databases">
        <authorList>
            <consortium name="Pathogen Informatics"/>
        </authorList>
    </citation>
    <scope>NUCLEOTIDE SEQUENCE [LARGE SCALE GENOMIC DNA]</scope>
    <source>
        <strain evidence="9 10">2789STDY5834865</strain>
    </source>
</reference>
<dbReference type="EMBL" id="CZAB01000028">
    <property type="protein sequence ID" value="CUP30380.1"/>
    <property type="molecule type" value="Genomic_DNA"/>
</dbReference>
<feature type="transmembrane region" description="Helical" evidence="7">
    <location>
        <begin position="95"/>
        <end position="127"/>
    </location>
</feature>
<feature type="transmembrane region" description="Helical" evidence="7">
    <location>
        <begin position="47"/>
        <end position="66"/>
    </location>
</feature>
<evidence type="ECO:0000256" key="1">
    <source>
        <dbReference type="ARBA" id="ARBA00004429"/>
    </source>
</evidence>
<dbReference type="PANTHER" id="PTHR33362:SF4">
    <property type="entry name" value="2,3-DIKETO-L-GULONATE TRAP TRANSPORTER LARGE PERMEASE PROTEIN YIAN"/>
    <property type="match status" value="1"/>
</dbReference>
<evidence type="ECO:0000313" key="10">
    <source>
        <dbReference type="Proteomes" id="UP000095512"/>
    </source>
</evidence>
<dbReference type="NCBIfam" id="TIGR00786">
    <property type="entry name" value="dctM"/>
    <property type="match status" value="1"/>
</dbReference>
<dbReference type="AlphaFoldDB" id="A0A174M8J7"/>
<dbReference type="Proteomes" id="UP000095512">
    <property type="component" value="Unassembled WGS sequence"/>
</dbReference>
<feature type="transmembrane region" description="Helical" evidence="7">
    <location>
        <begin position="6"/>
        <end position="35"/>
    </location>
</feature>
<dbReference type="InterPro" id="IPR004681">
    <property type="entry name" value="TRAP_DctM"/>
</dbReference>
<feature type="transmembrane region" description="Helical" evidence="7">
    <location>
        <begin position="213"/>
        <end position="232"/>
    </location>
</feature>
<feature type="transmembrane region" description="Helical" evidence="7">
    <location>
        <begin position="139"/>
        <end position="158"/>
    </location>
</feature>
<evidence type="ECO:0000256" key="7">
    <source>
        <dbReference type="SAM" id="Phobius"/>
    </source>
</evidence>
<protein>
    <submittedName>
        <fullName evidence="9">TRAP transporter, DctM subunit</fullName>
    </submittedName>
</protein>
<feature type="domain" description="TRAP C4-dicarboxylate transport system permease DctM subunit" evidence="8">
    <location>
        <begin position="8"/>
        <end position="415"/>
    </location>
</feature>
<feature type="transmembrane region" description="Helical" evidence="7">
    <location>
        <begin position="277"/>
        <end position="298"/>
    </location>
</feature>
<dbReference type="RefSeq" id="WP_057572161.1">
    <property type="nucleotide sequence ID" value="NZ_CZAB01000028.1"/>
</dbReference>
<evidence type="ECO:0000256" key="2">
    <source>
        <dbReference type="ARBA" id="ARBA00022475"/>
    </source>
</evidence>
<name>A0A174M8J7_9FIRM</name>
<dbReference type="GO" id="GO:0005886">
    <property type="term" value="C:plasma membrane"/>
    <property type="evidence" value="ECO:0007669"/>
    <property type="project" value="UniProtKB-SubCell"/>
</dbReference>
<evidence type="ECO:0000313" key="9">
    <source>
        <dbReference type="EMBL" id="CUP30380.1"/>
    </source>
</evidence>
<dbReference type="PANTHER" id="PTHR33362">
    <property type="entry name" value="SIALIC ACID TRAP TRANSPORTER PERMEASE PROTEIN SIAT-RELATED"/>
    <property type="match status" value="1"/>
</dbReference>
<evidence type="ECO:0000256" key="3">
    <source>
        <dbReference type="ARBA" id="ARBA00022519"/>
    </source>
</evidence>
<keyword evidence="2" id="KW-1003">Cell membrane</keyword>
<accession>A0A174M8J7</accession>
<keyword evidence="5 7" id="KW-1133">Transmembrane helix</keyword>
<feature type="transmembrane region" description="Helical" evidence="7">
    <location>
        <begin position="304"/>
        <end position="326"/>
    </location>
</feature>
<dbReference type="GO" id="GO:0022857">
    <property type="term" value="F:transmembrane transporter activity"/>
    <property type="evidence" value="ECO:0007669"/>
    <property type="project" value="TreeGrafter"/>
</dbReference>
<feature type="transmembrane region" description="Helical" evidence="7">
    <location>
        <begin position="170"/>
        <end position="192"/>
    </location>
</feature>
<keyword evidence="4 7" id="KW-0812">Transmembrane</keyword>
<evidence type="ECO:0000256" key="4">
    <source>
        <dbReference type="ARBA" id="ARBA00022692"/>
    </source>
</evidence>
<feature type="transmembrane region" description="Helical" evidence="7">
    <location>
        <begin position="238"/>
        <end position="256"/>
    </location>
</feature>
<feature type="transmembrane region" description="Helical" evidence="7">
    <location>
        <begin position="338"/>
        <end position="363"/>
    </location>
</feature>
<evidence type="ECO:0000256" key="5">
    <source>
        <dbReference type="ARBA" id="ARBA00022989"/>
    </source>
</evidence>
<sequence length="435" mass="45917">MTLVVFLASLVGSMAIGLPICFSLLFSGVCMMLFMNGFNSQILSQNLFSGADSFSMMAVPFFILAGEFMNRGGITKRIVNAANAMVGHVRGGLGYVSILAILLFASMVGSAVASTAALGAILIPMMVRAGYNRDKSTGLIAAGNILSPIMPPSVPMIIFGVQASVSVTSLFMAGIAPAVYLSASLCILWFFVAKKDKLPTAPRQSRRQVVKSLTDGFWALLLPVFILVGLRSGKFTPTEAGVITAVYALIIGLFVYRELKLSMLMDCLVSAAKSSSVIMFLAAAAMVSSWLMTVGNIPSIVTGILAPFIAHPTLLMLVIAGIVLLVGTSMDVTPTIMILTPVLLPAVRAAGIDVVYFGVVFILNTVMGLLTPPVGTVLNVACSAGKINMERIVKAVWPFLLAEVIILLLLILFPPLVTVPAAFFLGKLGNCETHS</sequence>